<dbReference type="InterPro" id="IPR012000">
    <property type="entry name" value="Thiamin_PyroP_enz_cen_dom"/>
</dbReference>
<dbReference type="KEGG" id="vgo:GJW-30_1_00012"/>
<evidence type="ECO:0000259" key="6">
    <source>
        <dbReference type="Pfam" id="PF02776"/>
    </source>
</evidence>
<sequence length="558" mass="60028">MPIMSGKRAFLEILRQEGVDVIFGNPGTTELPLMDALAVEPEPRYILGLQEAVVMAMAGGYAQAGKRLAVVSVHVTPGLGNAMGMLYDAYKAGAPVLVTAGQHEQGFNVGEPILWGDLPPIARPLVKWSAEVHRVEDLPRMLRRAITHALAPPMGPVFLSLPGDILEAEGDLDLGAPTRVATRTRADADALAEAAKLLLAAENPIIVVGGDAAVSGAEKEVLALAEMLGAPMRLETIDNTAPIPTAHPLFAGSITRLEPSIRKILDQHDVMLSIGADIFTLSLPSDVHPLPDDFKIIHIDSDPWELGKNYPEAVAMVGDAKASMEELGAIIGTRMTPSERDRAAERRTKVEKKIANERDVLRQRAKAEAANTPPTGLALIDAISEILPPNAIVVEEVLSSQPGVRQLILRDEAQNHYGMRGGGIGWGLSAALGVQLAQPERPVVALIGDGSAMYTIQALWTAANAKLPVVYVIFNNTSYRILKQRIHAMRQHAAQTDTYVAMDLDDPPIDFPNLARSMGIRGERATTLDEAKRLISECIAAKKPALIDVVIDRNFKPL</sequence>
<feature type="domain" description="Thiamine pyrophosphate enzyme central" evidence="4">
    <location>
        <begin position="191"/>
        <end position="327"/>
    </location>
</feature>
<organism evidence="7 8">
    <name type="scientific">Variibacter gotjawalensis</name>
    <dbReference type="NCBI Taxonomy" id="1333996"/>
    <lineage>
        <taxon>Bacteria</taxon>
        <taxon>Pseudomonadati</taxon>
        <taxon>Pseudomonadota</taxon>
        <taxon>Alphaproteobacteria</taxon>
        <taxon>Hyphomicrobiales</taxon>
        <taxon>Nitrobacteraceae</taxon>
        <taxon>Variibacter</taxon>
    </lineage>
</organism>
<feature type="domain" description="Thiamine pyrophosphate enzyme N-terminal TPP-binding" evidence="6">
    <location>
        <begin position="4"/>
        <end position="105"/>
    </location>
</feature>
<dbReference type="RefSeq" id="WP_096350274.1">
    <property type="nucleotide sequence ID" value="NZ_AP014946.1"/>
</dbReference>
<evidence type="ECO:0000256" key="1">
    <source>
        <dbReference type="ARBA" id="ARBA00007812"/>
    </source>
</evidence>
<dbReference type="Pfam" id="PF02776">
    <property type="entry name" value="TPP_enzyme_N"/>
    <property type="match status" value="1"/>
</dbReference>
<evidence type="ECO:0000313" key="7">
    <source>
        <dbReference type="EMBL" id="BAT57507.1"/>
    </source>
</evidence>
<evidence type="ECO:0000256" key="3">
    <source>
        <dbReference type="RuleBase" id="RU362132"/>
    </source>
</evidence>
<protein>
    <submittedName>
        <fullName evidence="7">Benzoylformate decarboxylase</fullName>
        <ecNumber evidence="7">4.1.1.7</ecNumber>
    </submittedName>
</protein>
<dbReference type="Gene3D" id="3.40.50.970">
    <property type="match status" value="2"/>
</dbReference>
<accession>A0A0S3PNP5</accession>
<comment type="similarity">
    <text evidence="1 3">Belongs to the TPP enzyme family.</text>
</comment>
<dbReference type="GO" id="GO:0000287">
    <property type="term" value="F:magnesium ion binding"/>
    <property type="evidence" value="ECO:0007669"/>
    <property type="project" value="InterPro"/>
</dbReference>
<gene>
    <name evidence="7" type="primary">mdlC_1</name>
    <name evidence="7" type="ORF">GJW-30_1_00012</name>
</gene>
<dbReference type="Proteomes" id="UP000236884">
    <property type="component" value="Chromosome"/>
</dbReference>
<dbReference type="EMBL" id="AP014946">
    <property type="protein sequence ID" value="BAT57507.1"/>
    <property type="molecule type" value="Genomic_DNA"/>
</dbReference>
<dbReference type="GO" id="GO:0003984">
    <property type="term" value="F:acetolactate synthase activity"/>
    <property type="evidence" value="ECO:0007669"/>
    <property type="project" value="TreeGrafter"/>
</dbReference>
<evidence type="ECO:0000259" key="5">
    <source>
        <dbReference type="Pfam" id="PF02775"/>
    </source>
</evidence>
<dbReference type="Pfam" id="PF00205">
    <property type="entry name" value="TPP_enzyme_M"/>
    <property type="match status" value="1"/>
</dbReference>
<dbReference type="CDD" id="cd07035">
    <property type="entry name" value="TPP_PYR_POX_like"/>
    <property type="match status" value="1"/>
</dbReference>
<keyword evidence="8" id="KW-1185">Reference proteome</keyword>
<dbReference type="SUPFAM" id="SSF52467">
    <property type="entry name" value="DHS-like NAD/FAD-binding domain"/>
    <property type="match status" value="1"/>
</dbReference>
<dbReference type="EC" id="4.1.1.7" evidence="7"/>
<dbReference type="InterPro" id="IPR029061">
    <property type="entry name" value="THDP-binding"/>
</dbReference>
<feature type="domain" description="Thiamine pyrophosphate enzyme TPP-binding" evidence="5">
    <location>
        <begin position="422"/>
        <end position="549"/>
    </location>
</feature>
<name>A0A0S3PNP5_9BRAD</name>
<evidence type="ECO:0000313" key="8">
    <source>
        <dbReference type="Proteomes" id="UP000236884"/>
    </source>
</evidence>
<dbReference type="GO" id="GO:0019752">
    <property type="term" value="P:carboxylic acid metabolic process"/>
    <property type="evidence" value="ECO:0007669"/>
    <property type="project" value="UniProtKB-ARBA"/>
</dbReference>
<dbReference type="PANTHER" id="PTHR18968:SF133">
    <property type="entry name" value="BENZOYLFORMATE DECARBOXYLASE"/>
    <property type="match status" value="1"/>
</dbReference>
<keyword evidence="2 3" id="KW-0786">Thiamine pyrophosphate</keyword>
<dbReference type="AlphaFoldDB" id="A0A0S3PNP5"/>
<dbReference type="PROSITE" id="PS00187">
    <property type="entry name" value="TPP_ENZYMES"/>
    <property type="match status" value="1"/>
</dbReference>
<dbReference type="OrthoDB" id="9773408at2"/>
<evidence type="ECO:0000256" key="2">
    <source>
        <dbReference type="ARBA" id="ARBA00023052"/>
    </source>
</evidence>
<dbReference type="InterPro" id="IPR012001">
    <property type="entry name" value="Thiamin_PyroP_enz_TPP-bd_dom"/>
</dbReference>
<evidence type="ECO:0000259" key="4">
    <source>
        <dbReference type="Pfam" id="PF00205"/>
    </source>
</evidence>
<dbReference type="SUPFAM" id="SSF52518">
    <property type="entry name" value="Thiamin diphosphate-binding fold (THDP-binding)"/>
    <property type="match status" value="2"/>
</dbReference>
<dbReference type="InterPro" id="IPR045229">
    <property type="entry name" value="TPP_enz"/>
</dbReference>
<dbReference type="InterPro" id="IPR011766">
    <property type="entry name" value="TPP_enzyme_TPP-bd"/>
</dbReference>
<dbReference type="Pfam" id="PF02775">
    <property type="entry name" value="TPP_enzyme_C"/>
    <property type="match status" value="1"/>
</dbReference>
<dbReference type="GO" id="GO:0050695">
    <property type="term" value="F:benzoylformate decarboxylase activity"/>
    <property type="evidence" value="ECO:0007669"/>
    <property type="project" value="UniProtKB-EC"/>
</dbReference>
<dbReference type="InterPro" id="IPR029035">
    <property type="entry name" value="DHS-like_NAD/FAD-binding_dom"/>
</dbReference>
<dbReference type="PANTHER" id="PTHR18968">
    <property type="entry name" value="THIAMINE PYROPHOSPHATE ENZYMES"/>
    <property type="match status" value="1"/>
</dbReference>
<dbReference type="CDD" id="cd02002">
    <property type="entry name" value="TPP_BFDC"/>
    <property type="match status" value="1"/>
</dbReference>
<reference evidence="7 8" key="1">
    <citation type="submission" date="2015-08" db="EMBL/GenBank/DDBJ databases">
        <title>Investigation of the bacterial diversity of lava forest soil.</title>
        <authorList>
            <person name="Lee J.S."/>
        </authorList>
    </citation>
    <scope>NUCLEOTIDE SEQUENCE [LARGE SCALE GENOMIC DNA]</scope>
    <source>
        <strain evidence="7 8">GJW-30</strain>
    </source>
</reference>
<dbReference type="GO" id="GO:0050660">
    <property type="term" value="F:flavin adenine dinucleotide binding"/>
    <property type="evidence" value="ECO:0007669"/>
    <property type="project" value="TreeGrafter"/>
</dbReference>
<dbReference type="GO" id="GO:0030976">
    <property type="term" value="F:thiamine pyrophosphate binding"/>
    <property type="evidence" value="ECO:0007669"/>
    <property type="project" value="InterPro"/>
</dbReference>
<keyword evidence="7" id="KW-0456">Lyase</keyword>
<proteinExistence type="inferred from homology"/>
<dbReference type="Gene3D" id="3.40.50.1220">
    <property type="entry name" value="TPP-binding domain"/>
    <property type="match status" value="1"/>
</dbReference>
<dbReference type="InterPro" id="IPR000399">
    <property type="entry name" value="TPP-bd_CS"/>
</dbReference>